<name>A0ABP0WGK4_9BRYO</name>
<feature type="non-terminal residue" evidence="1">
    <location>
        <position position="1"/>
    </location>
</feature>
<keyword evidence="2" id="KW-1185">Reference proteome</keyword>
<sequence length="82" mass="9169">MCDVFQGILEAIKLETGMSMNASDPRSKAASLATCATSPGYFDNDYLGGMFRLQHSTLQFKFCHILRLNKHTTYIVVFIKSS</sequence>
<reference evidence="1" key="1">
    <citation type="submission" date="2024-02" db="EMBL/GenBank/DDBJ databases">
        <authorList>
            <consortium name="ELIXIR-Norway"/>
            <consortium name="Elixir Norway"/>
        </authorList>
    </citation>
    <scope>NUCLEOTIDE SEQUENCE</scope>
</reference>
<proteinExistence type="predicted"/>
<evidence type="ECO:0000313" key="1">
    <source>
        <dbReference type="EMBL" id="CAK9265016.1"/>
    </source>
</evidence>
<evidence type="ECO:0000313" key="2">
    <source>
        <dbReference type="Proteomes" id="UP001497444"/>
    </source>
</evidence>
<feature type="non-terminal residue" evidence="1">
    <location>
        <position position="82"/>
    </location>
</feature>
<organism evidence="1 2">
    <name type="scientific">Sphagnum jensenii</name>
    <dbReference type="NCBI Taxonomy" id="128206"/>
    <lineage>
        <taxon>Eukaryota</taxon>
        <taxon>Viridiplantae</taxon>
        <taxon>Streptophyta</taxon>
        <taxon>Embryophyta</taxon>
        <taxon>Bryophyta</taxon>
        <taxon>Sphagnophytina</taxon>
        <taxon>Sphagnopsida</taxon>
        <taxon>Sphagnales</taxon>
        <taxon>Sphagnaceae</taxon>
        <taxon>Sphagnum</taxon>
    </lineage>
</organism>
<dbReference type="EMBL" id="OZ020112">
    <property type="protein sequence ID" value="CAK9265016.1"/>
    <property type="molecule type" value="Genomic_DNA"/>
</dbReference>
<protein>
    <submittedName>
        <fullName evidence="1">Uncharacterized protein</fullName>
    </submittedName>
</protein>
<dbReference type="Proteomes" id="UP001497444">
    <property type="component" value="Chromosome 17"/>
</dbReference>
<gene>
    <name evidence="1" type="ORF">CSSPJE1EN1_LOCUS10494</name>
</gene>
<accession>A0ABP0WGK4</accession>